<evidence type="ECO:0000256" key="1">
    <source>
        <dbReference type="ARBA" id="ARBA00022741"/>
    </source>
</evidence>
<reference evidence="4" key="2">
    <citation type="submission" date="2020-11" db="EMBL/GenBank/DDBJ databases">
        <authorList>
            <person name="Cecchin M."/>
            <person name="Marcolungo L."/>
            <person name="Rossato M."/>
            <person name="Girolomoni L."/>
            <person name="Cosentino E."/>
            <person name="Cuine S."/>
            <person name="Li-Beisson Y."/>
            <person name="Delledonne M."/>
            <person name="Ballottari M."/>
        </authorList>
    </citation>
    <scope>NUCLEOTIDE SEQUENCE</scope>
    <source>
        <strain evidence="4">211/11P</strain>
        <tissue evidence="4">Whole cell</tissue>
    </source>
</reference>
<dbReference type="AlphaFoldDB" id="A0A9D4YZ00"/>
<keyword evidence="2" id="KW-0067">ATP-binding</keyword>
<dbReference type="Proteomes" id="UP001055712">
    <property type="component" value="Unassembled WGS sequence"/>
</dbReference>
<feature type="domain" description="PurM-like C-terminal" evidence="3">
    <location>
        <begin position="77"/>
        <end position="154"/>
    </location>
</feature>
<dbReference type="InterPro" id="IPR010918">
    <property type="entry name" value="PurM-like_C_dom"/>
</dbReference>
<dbReference type="GO" id="GO:0005524">
    <property type="term" value="F:ATP binding"/>
    <property type="evidence" value="ECO:0007669"/>
    <property type="project" value="UniProtKB-KW"/>
</dbReference>
<dbReference type="PANTHER" id="PTHR10256:SF0">
    <property type="entry name" value="INACTIVE SELENIDE, WATER DIKINASE-LIKE PROTEIN-RELATED"/>
    <property type="match status" value="1"/>
</dbReference>
<reference evidence="4" key="1">
    <citation type="journal article" date="2019" name="Plant J.">
        <title>Chlorella vulgaris genome assembly and annotation reveals the molecular basis for metabolic acclimation to high light conditions.</title>
        <authorList>
            <person name="Cecchin M."/>
            <person name="Marcolungo L."/>
            <person name="Rossato M."/>
            <person name="Girolomoni L."/>
            <person name="Cosentino E."/>
            <person name="Cuine S."/>
            <person name="Li-Beisson Y."/>
            <person name="Delledonne M."/>
            <person name="Ballottari M."/>
        </authorList>
    </citation>
    <scope>NUCLEOTIDE SEQUENCE</scope>
    <source>
        <strain evidence="4">211/11P</strain>
    </source>
</reference>
<organism evidence="4 5">
    <name type="scientific">Chlorella vulgaris</name>
    <name type="common">Green alga</name>
    <dbReference type="NCBI Taxonomy" id="3077"/>
    <lineage>
        <taxon>Eukaryota</taxon>
        <taxon>Viridiplantae</taxon>
        <taxon>Chlorophyta</taxon>
        <taxon>core chlorophytes</taxon>
        <taxon>Trebouxiophyceae</taxon>
        <taxon>Chlorellales</taxon>
        <taxon>Chlorellaceae</taxon>
        <taxon>Chlorella clade</taxon>
        <taxon>Chlorella</taxon>
    </lineage>
</organism>
<comment type="caution">
    <text evidence="4">The sequence shown here is derived from an EMBL/GenBank/DDBJ whole genome shotgun (WGS) entry which is preliminary data.</text>
</comment>
<dbReference type="OrthoDB" id="409395at2759"/>
<dbReference type="InterPro" id="IPR004536">
    <property type="entry name" value="SPS/SelD"/>
</dbReference>
<dbReference type="Gene3D" id="3.30.1330.10">
    <property type="entry name" value="PurM-like, N-terminal domain"/>
    <property type="match status" value="1"/>
</dbReference>
<dbReference type="EMBL" id="SIDB01000003">
    <property type="protein sequence ID" value="KAI3434527.1"/>
    <property type="molecule type" value="Genomic_DNA"/>
</dbReference>
<dbReference type="Gene3D" id="3.90.650.10">
    <property type="entry name" value="PurM-like C-terminal domain"/>
    <property type="match status" value="1"/>
</dbReference>
<dbReference type="Pfam" id="PF02769">
    <property type="entry name" value="AIRS_C"/>
    <property type="match status" value="1"/>
</dbReference>
<dbReference type="GO" id="GO:0004756">
    <property type="term" value="F:selenide, water dikinase activity"/>
    <property type="evidence" value="ECO:0007669"/>
    <property type="project" value="TreeGrafter"/>
</dbReference>
<evidence type="ECO:0000313" key="4">
    <source>
        <dbReference type="EMBL" id="KAI3434527.1"/>
    </source>
</evidence>
<evidence type="ECO:0000256" key="2">
    <source>
        <dbReference type="ARBA" id="ARBA00022840"/>
    </source>
</evidence>
<keyword evidence="5" id="KW-1185">Reference proteome</keyword>
<proteinExistence type="predicted"/>
<evidence type="ECO:0000259" key="3">
    <source>
        <dbReference type="Pfam" id="PF02769"/>
    </source>
</evidence>
<gene>
    <name evidence="4" type="ORF">D9Q98_002600</name>
</gene>
<keyword evidence="1" id="KW-0547">Nucleotide-binding</keyword>
<dbReference type="GO" id="GO:0016260">
    <property type="term" value="P:selenocysteine biosynthetic process"/>
    <property type="evidence" value="ECO:0007669"/>
    <property type="project" value="TreeGrafter"/>
</dbReference>
<dbReference type="NCBIfam" id="TIGR00476">
    <property type="entry name" value="selD"/>
    <property type="match status" value="1"/>
</dbReference>
<dbReference type="InterPro" id="IPR036921">
    <property type="entry name" value="PurM-like_N_sf"/>
</dbReference>
<accession>A0A9D4YZ00</accession>
<dbReference type="GO" id="GO:0005737">
    <property type="term" value="C:cytoplasm"/>
    <property type="evidence" value="ECO:0007669"/>
    <property type="project" value="TreeGrafter"/>
</dbReference>
<protein>
    <recommendedName>
        <fullName evidence="3">PurM-like C-terminal domain-containing protein</fullName>
    </recommendedName>
</protein>
<evidence type="ECO:0000313" key="5">
    <source>
        <dbReference type="Proteomes" id="UP001055712"/>
    </source>
</evidence>
<dbReference type="SUPFAM" id="SSF56042">
    <property type="entry name" value="PurM C-terminal domain-like"/>
    <property type="match status" value="1"/>
</dbReference>
<dbReference type="PANTHER" id="PTHR10256">
    <property type="entry name" value="SELENIDE, WATER DIKINASE"/>
    <property type="match status" value="1"/>
</dbReference>
<name>A0A9D4YZ00_CHLVU</name>
<dbReference type="SUPFAM" id="SSF55326">
    <property type="entry name" value="PurM N-terminal domain-like"/>
    <property type="match status" value="1"/>
</dbReference>
<sequence>MGATPQSALAVAVVPFAALGMMEDELHQMMAGALSTMLHSDCALVGGHSSEGTELALGFAVYGSAPRNALLTLRGMRVGQTVILTKPIGTGTLLAAAMQGGSRGRWVTGAVESMKQSNGPALAVLRAHHCQACTDVTGFGLLGHLAEMARASKV</sequence>
<dbReference type="InterPro" id="IPR036676">
    <property type="entry name" value="PurM-like_C_sf"/>
</dbReference>